<sequence length="76" mass="8577">MLRMRTIEQAAAEIKKADPDTAITKYAIRQLVVSHEIPSITRGNKYLINIDALLAYLGGETQPEPPRNVIRMVSER</sequence>
<proteinExistence type="predicted"/>
<dbReference type="OrthoDB" id="1822938at2"/>
<protein>
    <recommendedName>
        <fullName evidence="3">DNA binding domain, excisionase family</fullName>
    </recommendedName>
</protein>
<keyword evidence="2" id="KW-1185">Reference proteome</keyword>
<name>A0A136Q8P0_9FIRM</name>
<accession>A0A136Q8P0</accession>
<dbReference type="RefSeq" id="WP_066523695.1">
    <property type="nucleotide sequence ID" value="NZ_CABMOF010000028.1"/>
</dbReference>
<evidence type="ECO:0000313" key="2">
    <source>
        <dbReference type="Proteomes" id="UP000070366"/>
    </source>
</evidence>
<dbReference type="KEGG" id="cmiu:B1H56_13085"/>
<dbReference type="STRING" id="626937.HMPREF3293_00155"/>
<dbReference type="Proteomes" id="UP000070366">
    <property type="component" value="Unassembled WGS sequence"/>
</dbReference>
<reference evidence="1 2" key="1">
    <citation type="submission" date="2016-02" db="EMBL/GenBank/DDBJ databases">
        <authorList>
            <person name="Wen L."/>
            <person name="He K."/>
            <person name="Yang H."/>
        </authorList>
    </citation>
    <scope>NUCLEOTIDE SEQUENCE [LARGE SCALE GENOMIC DNA]</scope>
    <source>
        <strain evidence="1 2">DSM 22607</strain>
    </source>
</reference>
<organism evidence="1 2">
    <name type="scientific">Christensenella minuta</name>
    <dbReference type="NCBI Taxonomy" id="626937"/>
    <lineage>
        <taxon>Bacteria</taxon>
        <taxon>Bacillati</taxon>
        <taxon>Bacillota</taxon>
        <taxon>Clostridia</taxon>
        <taxon>Christensenellales</taxon>
        <taxon>Christensenellaceae</taxon>
        <taxon>Christensenella</taxon>
    </lineage>
</organism>
<evidence type="ECO:0008006" key="3">
    <source>
        <dbReference type="Google" id="ProtNLM"/>
    </source>
</evidence>
<dbReference type="EMBL" id="LSZW01000013">
    <property type="protein sequence ID" value="KXK66979.1"/>
    <property type="molecule type" value="Genomic_DNA"/>
</dbReference>
<comment type="caution">
    <text evidence="1">The sequence shown here is derived from an EMBL/GenBank/DDBJ whole genome shotgun (WGS) entry which is preliminary data.</text>
</comment>
<gene>
    <name evidence="1" type="ORF">HMPREF3293_00155</name>
</gene>
<evidence type="ECO:0000313" key="1">
    <source>
        <dbReference type="EMBL" id="KXK66979.1"/>
    </source>
</evidence>
<dbReference type="AlphaFoldDB" id="A0A136Q8P0"/>